<reference evidence="2" key="1">
    <citation type="submission" date="2021-01" db="UniProtKB">
        <authorList>
            <consortium name="EnsemblMetazoa"/>
        </authorList>
    </citation>
    <scope>IDENTIFICATION</scope>
</reference>
<name>A0A7M5WLD2_9CNID</name>
<proteinExistence type="predicted"/>
<feature type="transmembrane region" description="Helical" evidence="1">
    <location>
        <begin position="274"/>
        <end position="302"/>
    </location>
</feature>
<feature type="transmembrane region" description="Helical" evidence="1">
    <location>
        <begin position="103"/>
        <end position="129"/>
    </location>
</feature>
<dbReference type="OrthoDB" id="6018356at2759"/>
<sequence length="318" mass="35789">MCISGEIHDKYPPLIEFIIWMILQIMCIGNHFGVWALIPPYVIDITSPTYMNVTRLTNVSLLNDTSACDMLSGNTSFKNCTLSEIDKDNEAQWKNIELFRHMLLIFCIVAIVIFLVHAVLLIPNIIQGFRVKEPALLKETGNAYFQNVLKIHCFFLILETIVFDIPAGCLSMELLSQIWEGPLTQEENMRVSKMILTLSLVGLAFIALYKGMMPLYVWLGNPFCFPCIPLRILVVFPGGLIAMVMTFGPIMGVTKNRLLQFAPPVMQVEIGDMANTFFSIGMIFWGCFGIIGGMTMMCWYKFCRPGAEGEVCDVCCDA</sequence>
<dbReference type="Proteomes" id="UP000594262">
    <property type="component" value="Unplaced"/>
</dbReference>
<evidence type="ECO:0000256" key="1">
    <source>
        <dbReference type="SAM" id="Phobius"/>
    </source>
</evidence>
<dbReference type="AlphaFoldDB" id="A0A7M5WLD2"/>
<keyword evidence="1" id="KW-1133">Transmembrane helix</keyword>
<evidence type="ECO:0000313" key="3">
    <source>
        <dbReference type="Proteomes" id="UP000594262"/>
    </source>
</evidence>
<dbReference type="EnsemblMetazoa" id="CLYHEMT009262.1">
    <property type="protein sequence ID" value="CLYHEMP009262.1"/>
    <property type="gene ID" value="CLYHEMG009262"/>
</dbReference>
<organism evidence="2 3">
    <name type="scientific">Clytia hemisphaerica</name>
    <dbReference type="NCBI Taxonomy" id="252671"/>
    <lineage>
        <taxon>Eukaryota</taxon>
        <taxon>Metazoa</taxon>
        <taxon>Cnidaria</taxon>
        <taxon>Hydrozoa</taxon>
        <taxon>Hydroidolina</taxon>
        <taxon>Leptothecata</taxon>
        <taxon>Obeliida</taxon>
        <taxon>Clytiidae</taxon>
        <taxon>Clytia</taxon>
    </lineage>
</organism>
<feature type="transmembrane region" description="Helical" evidence="1">
    <location>
        <begin position="191"/>
        <end position="212"/>
    </location>
</feature>
<feature type="transmembrane region" description="Helical" evidence="1">
    <location>
        <begin position="17"/>
        <end position="38"/>
    </location>
</feature>
<keyword evidence="1" id="KW-0812">Transmembrane</keyword>
<protein>
    <submittedName>
        <fullName evidence="2">Uncharacterized protein</fullName>
    </submittedName>
</protein>
<accession>A0A7M5WLD2</accession>
<dbReference type="GeneID" id="136812755"/>
<evidence type="ECO:0000313" key="2">
    <source>
        <dbReference type="EnsemblMetazoa" id="CLYHEMP009262.1"/>
    </source>
</evidence>
<feature type="transmembrane region" description="Helical" evidence="1">
    <location>
        <begin position="232"/>
        <end position="253"/>
    </location>
</feature>
<keyword evidence="1" id="KW-0472">Membrane</keyword>
<keyword evidence="3" id="KW-1185">Reference proteome</keyword>
<dbReference type="RefSeq" id="XP_066925382.1">
    <property type="nucleotide sequence ID" value="XM_067069281.1"/>
</dbReference>